<keyword evidence="9" id="KW-0808">Transferase</keyword>
<evidence type="ECO:0000256" key="1">
    <source>
        <dbReference type="ARBA" id="ARBA00008069"/>
    </source>
</evidence>
<dbReference type="PROSITE" id="PS00571">
    <property type="entry name" value="AMIDASES"/>
    <property type="match status" value="1"/>
</dbReference>
<gene>
    <name evidence="7" type="primary">gatA</name>
    <name evidence="9" type="ORF">COX08_03060</name>
</gene>
<keyword evidence="2 7" id="KW-0436">Ligase</keyword>
<organism evidence="9 10">
    <name type="scientific">Candidatus Beckwithbacteria bacterium CG23_combo_of_CG06-09_8_20_14_all_34_8</name>
    <dbReference type="NCBI Taxonomy" id="1974497"/>
    <lineage>
        <taxon>Bacteria</taxon>
        <taxon>Candidatus Beckwithiibacteriota</taxon>
    </lineage>
</organism>
<dbReference type="HAMAP" id="MF_00120">
    <property type="entry name" value="GatA"/>
    <property type="match status" value="1"/>
</dbReference>
<dbReference type="InterPro" id="IPR023631">
    <property type="entry name" value="Amidase_dom"/>
</dbReference>
<protein>
    <recommendedName>
        <fullName evidence="7">Glutamyl-tRNA(Gln) amidotransferase subunit A</fullName>
        <shortName evidence="7">Glu-ADT subunit A</shortName>
        <ecNumber evidence="7">6.3.5.7</ecNumber>
    </recommendedName>
</protein>
<evidence type="ECO:0000256" key="4">
    <source>
        <dbReference type="ARBA" id="ARBA00022840"/>
    </source>
</evidence>
<accession>A0A2H0B5Y8</accession>
<evidence type="ECO:0000313" key="10">
    <source>
        <dbReference type="Proteomes" id="UP000229459"/>
    </source>
</evidence>
<keyword evidence="5 7" id="KW-0648">Protein biosynthesis</keyword>
<dbReference type="Pfam" id="PF01425">
    <property type="entry name" value="Amidase"/>
    <property type="match status" value="1"/>
</dbReference>
<comment type="catalytic activity">
    <reaction evidence="6 7">
        <text>L-glutamyl-tRNA(Gln) + L-glutamine + ATP + H2O = L-glutaminyl-tRNA(Gln) + L-glutamate + ADP + phosphate + H(+)</text>
        <dbReference type="Rhea" id="RHEA:17521"/>
        <dbReference type="Rhea" id="RHEA-COMP:9681"/>
        <dbReference type="Rhea" id="RHEA-COMP:9684"/>
        <dbReference type="ChEBI" id="CHEBI:15377"/>
        <dbReference type="ChEBI" id="CHEBI:15378"/>
        <dbReference type="ChEBI" id="CHEBI:29985"/>
        <dbReference type="ChEBI" id="CHEBI:30616"/>
        <dbReference type="ChEBI" id="CHEBI:43474"/>
        <dbReference type="ChEBI" id="CHEBI:58359"/>
        <dbReference type="ChEBI" id="CHEBI:78520"/>
        <dbReference type="ChEBI" id="CHEBI:78521"/>
        <dbReference type="ChEBI" id="CHEBI:456216"/>
        <dbReference type="EC" id="6.3.5.7"/>
    </reaction>
</comment>
<reference evidence="9 10" key="1">
    <citation type="submission" date="2017-09" db="EMBL/GenBank/DDBJ databases">
        <title>Depth-based differentiation of microbial function through sediment-hosted aquifers and enrichment of novel symbionts in the deep terrestrial subsurface.</title>
        <authorList>
            <person name="Probst A.J."/>
            <person name="Ladd B."/>
            <person name="Jarett J.K."/>
            <person name="Geller-Mcgrath D.E."/>
            <person name="Sieber C.M."/>
            <person name="Emerson J.B."/>
            <person name="Anantharaman K."/>
            <person name="Thomas B.C."/>
            <person name="Malmstrom R."/>
            <person name="Stieglmeier M."/>
            <person name="Klingl A."/>
            <person name="Woyke T."/>
            <person name="Ryan C.M."/>
            <person name="Banfield J.F."/>
        </authorList>
    </citation>
    <scope>NUCLEOTIDE SEQUENCE [LARGE SCALE GENOMIC DNA]</scope>
    <source>
        <strain evidence="9">CG23_combo_of_CG06-09_8_20_14_all_34_8</strain>
    </source>
</reference>
<dbReference type="InterPro" id="IPR020556">
    <property type="entry name" value="Amidase_CS"/>
</dbReference>
<comment type="subunit">
    <text evidence="7">Heterotrimer of A, B and C subunits.</text>
</comment>
<dbReference type="AlphaFoldDB" id="A0A2H0B5Y8"/>
<evidence type="ECO:0000259" key="8">
    <source>
        <dbReference type="Pfam" id="PF01425"/>
    </source>
</evidence>
<dbReference type="InterPro" id="IPR036928">
    <property type="entry name" value="AS_sf"/>
</dbReference>
<dbReference type="GO" id="GO:0006412">
    <property type="term" value="P:translation"/>
    <property type="evidence" value="ECO:0007669"/>
    <property type="project" value="UniProtKB-UniRule"/>
</dbReference>
<dbReference type="NCBIfam" id="TIGR00132">
    <property type="entry name" value="gatA"/>
    <property type="match status" value="1"/>
</dbReference>
<evidence type="ECO:0000256" key="2">
    <source>
        <dbReference type="ARBA" id="ARBA00022598"/>
    </source>
</evidence>
<dbReference type="GO" id="GO:0030956">
    <property type="term" value="C:glutamyl-tRNA(Gln) amidotransferase complex"/>
    <property type="evidence" value="ECO:0007669"/>
    <property type="project" value="InterPro"/>
</dbReference>
<evidence type="ECO:0000313" key="9">
    <source>
        <dbReference type="EMBL" id="PIP53069.1"/>
    </source>
</evidence>
<comment type="similarity">
    <text evidence="1 7">Belongs to the amidase family. GatA subfamily.</text>
</comment>
<name>A0A2H0B5Y8_9BACT</name>
<evidence type="ECO:0000256" key="5">
    <source>
        <dbReference type="ARBA" id="ARBA00022917"/>
    </source>
</evidence>
<feature type="domain" description="Amidase" evidence="8">
    <location>
        <begin position="24"/>
        <end position="447"/>
    </location>
</feature>
<dbReference type="EMBL" id="PCSR01000073">
    <property type="protein sequence ID" value="PIP53069.1"/>
    <property type="molecule type" value="Genomic_DNA"/>
</dbReference>
<evidence type="ECO:0000256" key="3">
    <source>
        <dbReference type="ARBA" id="ARBA00022741"/>
    </source>
</evidence>
<dbReference type="InterPro" id="IPR004412">
    <property type="entry name" value="GatA"/>
</dbReference>
<dbReference type="Proteomes" id="UP000229459">
    <property type="component" value="Unassembled WGS sequence"/>
</dbReference>
<feature type="active site" description="Charge relay system" evidence="7">
    <location>
        <position position="150"/>
    </location>
</feature>
<feature type="active site" description="Acyl-ester intermediate" evidence="7">
    <location>
        <position position="174"/>
    </location>
</feature>
<dbReference type="InterPro" id="IPR000120">
    <property type="entry name" value="Amidase"/>
</dbReference>
<evidence type="ECO:0000256" key="6">
    <source>
        <dbReference type="ARBA" id="ARBA00047407"/>
    </source>
</evidence>
<sequence>MNLNQLTIKQAREGLAKKEFSSVEIVNDCLNQIEKHDKQLNAFLTVAKNEALAQAKQIDQDPQNLPLEGIPIALKDLYSTKGIKTTAGSNVLSDYIPPYDATVVTKLKSAGAIIIGKTNEDAWGHGASGENSDFGPTKNPWNLSKVSGGSSSGSAAALASDMCLASGGTDTGGSIRLPASFCNLVGLKPTYGRVSRYGISAMASSLDTIGHFTKTVYDNALYLQVTAGKDPLDATTPEVAVPQYLDEINTLDLTKLRIGIPKEYFIKGIDLQVESSVKEAIKFLLEQGARVEEISLPHTQDGIAVYYIVMSSETSSNLGRYDGIRYGNKRDNFGNEARRRIMLGTYSLSSGYYDAYYKKAMQVRTLIKQDFEKAFQKVDVIITPVGATPAFELGAKQDPLQMYLSDIFTAPASLAGLPALSVPCGFTSSNLPIGMQLIGAQFNESKLFQVGHFYEQAHEYYKHKPII</sequence>
<dbReference type="PANTHER" id="PTHR11895">
    <property type="entry name" value="TRANSAMIDASE"/>
    <property type="match status" value="1"/>
</dbReference>
<keyword evidence="4 7" id="KW-0067">ATP-binding</keyword>
<dbReference type="GO" id="GO:0016740">
    <property type="term" value="F:transferase activity"/>
    <property type="evidence" value="ECO:0007669"/>
    <property type="project" value="UniProtKB-KW"/>
</dbReference>
<comment type="function">
    <text evidence="7">Allows the formation of correctly charged Gln-tRNA(Gln) through the transamidation of misacylated Glu-tRNA(Gln) in organisms which lack glutaminyl-tRNA synthetase. The reaction takes place in the presence of glutamine and ATP through an activated gamma-phospho-Glu-tRNA(Gln).</text>
</comment>
<comment type="caution">
    <text evidence="9">The sequence shown here is derived from an EMBL/GenBank/DDBJ whole genome shotgun (WGS) entry which is preliminary data.</text>
</comment>
<evidence type="ECO:0000256" key="7">
    <source>
        <dbReference type="HAMAP-Rule" id="MF_00120"/>
    </source>
</evidence>
<dbReference type="GO" id="GO:0050567">
    <property type="term" value="F:glutaminyl-tRNA synthase (glutamine-hydrolyzing) activity"/>
    <property type="evidence" value="ECO:0007669"/>
    <property type="project" value="UniProtKB-UniRule"/>
</dbReference>
<keyword evidence="3 7" id="KW-0547">Nucleotide-binding</keyword>
<feature type="active site" description="Charge relay system" evidence="7">
    <location>
        <position position="75"/>
    </location>
</feature>
<dbReference type="GO" id="GO:0005524">
    <property type="term" value="F:ATP binding"/>
    <property type="evidence" value="ECO:0007669"/>
    <property type="project" value="UniProtKB-KW"/>
</dbReference>
<proteinExistence type="inferred from homology"/>
<dbReference type="PANTHER" id="PTHR11895:SF7">
    <property type="entry name" value="GLUTAMYL-TRNA(GLN) AMIDOTRANSFERASE SUBUNIT A, MITOCHONDRIAL"/>
    <property type="match status" value="1"/>
</dbReference>
<dbReference type="Gene3D" id="3.90.1300.10">
    <property type="entry name" value="Amidase signature (AS) domain"/>
    <property type="match status" value="1"/>
</dbReference>
<dbReference type="EC" id="6.3.5.7" evidence="7"/>
<dbReference type="SUPFAM" id="SSF75304">
    <property type="entry name" value="Amidase signature (AS) enzymes"/>
    <property type="match status" value="1"/>
</dbReference>